<keyword evidence="7" id="KW-0503">Monooxygenase</keyword>
<dbReference type="EMBL" id="JTDI01000028">
    <property type="protein sequence ID" value="KHK88128.1"/>
    <property type="molecule type" value="Genomic_DNA"/>
</dbReference>
<dbReference type="Proteomes" id="UP000031057">
    <property type="component" value="Unassembled WGS sequence"/>
</dbReference>
<proteinExistence type="inferred from homology"/>
<dbReference type="GO" id="GO:0004497">
    <property type="term" value="F:monooxygenase activity"/>
    <property type="evidence" value="ECO:0007669"/>
    <property type="project" value="UniProtKB-KW"/>
</dbReference>
<name>A0A0B1ZAU0_9SPHN</name>
<keyword evidence="6" id="KW-0560">Oxidoreductase</keyword>
<dbReference type="PANTHER" id="PTHR43098">
    <property type="entry name" value="L-ORNITHINE N(5)-MONOOXYGENASE-RELATED"/>
    <property type="match status" value="1"/>
</dbReference>
<evidence type="ECO:0000256" key="2">
    <source>
        <dbReference type="ARBA" id="ARBA00010139"/>
    </source>
</evidence>
<keyword evidence="5" id="KW-0521">NADP</keyword>
<sequence length="123" mass="14215">MGVCVADFPNMFIVTGPQAPFANLPTSIEQNVIWISRCIEKMEREGYKVFRPRPQAEREWTAHTADIHRQTLMAEGDKVNSWMMGANREDKPPRVLIYFGGANEYYNRLEESADKGFPELEFE</sequence>
<comment type="cofactor">
    <cofactor evidence="1">
        <name>FAD</name>
        <dbReference type="ChEBI" id="CHEBI:57692"/>
    </cofactor>
</comment>
<comment type="similarity">
    <text evidence="2">Belongs to the FAD-binding monooxygenase family.</text>
</comment>
<keyword evidence="3" id="KW-0285">Flavoprotein</keyword>
<dbReference type="SUPFAM" id="SSF51905">
    <property type="entry name" value="FAD/NAD(P)-binding domain"/>
    <property type="match status" value="1"/>
</dbReference>
<gene>
    <name evidence="8" type="ORF">LK12_23355</name>
</gene>
<evidence type="ECO:0000256" key="4">
    <source>
        <dbReference type="ARBA" id="ARBA00022827"/>
    </source>
</evidence>
<evidence type="ECO:0000256" key="6">
    <source>
        <dbReference type="ARBA" id="ARBA00023002"/>
    </source>
</evidence>
<evidence type="ECO:0000256" key="7">
    <source>
        <dbReference type="ARBA" id="ARBA00023033"/>
    </source>
</evidence>
<evidence type="ECO:0000256" key="5">
    <source>
        <dbReference type="ARBA" id="ARBA00022857"/>
    </source>
</evidence>
<organism evidence="8 9">
    <name type="scientific">Novosphingobium malaysiense</name>
    <dbReference type="NCBI Taxonomy" id="1348853"/>
    <lineage>
        <taxon>Bacteria</taxon>
        <taxon>Pseudomonadati</taxon>
        <taxon>Pseudomonadota</taxon>
        <taxon>Alphaproteobacteria</taxon>
        <taxon>Sphingomonadales</taxon>
        <taxon>Sphingomonadaceae</taxon>
        <taxon>Novosphingobium</taxon>
    </lineage>
</organism>
<accession>A0A0B1ZAU0</accession>
<evidence type="ECO:0000313" key="8">
    <source>
        <dbReference type="EMBL" id="KHK88128.1"/>
    </source>
</evidence>
<evidence type="ECO:0000256" key="3">
    <source>
        <dbReference type="ARBA" id="ARBA00022630"/>
    </source>
</evidence>
<dbReference type="AlphaFoldDB" id="A0A0B1ZAU0"/>
<dbReference type="STRING" id="1348853.LK12_23355"/>
<protein>
    <recommendedName>
        <fullName evidence="10">Cyclohexanone monooxygenase</fullName>
    </recommendedName>
</protein>
<evidence type="ECO:0000313" key="9">
    <source>
        <dbReference type="Proteomes" id="UP000031057"/>
    </source>
</evidence>
<dbReference type="Gene3D" id="3.50.50.60">
    <property type="entry name" value="FAD/NAD(P)-binding domain"/>
    <property type="match status" value="1"/>
</dbReference>
<dbReference type="InterPro" id="IPR050775">
    <property type="entry name" value="FAD-binding_Monooxygenases"/>
</dbReference>
<comment type="caution">
    <text evidence="8">The sequence shown here is derived from an EMBL/GenBank/DDBJ whole genome shotgun (WGS) entry which is preliminary data.</text>
</comment>
<dbReference type="PANTHER" id="PTHR43098:SF3">
    <property type="entry name" value="L-ORNITHINE N(5)-MONOOXYGENASE-RELATED"/>
    <property type="match status" value="1"/>
</dbReference>
<keyword evidence="4" id="KW-0274">FAD</keyword>
<evidence type="ECO:0000256" key="1">
    <source>
        <dbReference type="ARBA" id="ARBA00001974"/>
    </source>
</evidence>
<dbReference type="InterPro" id="IPR036188">
    <property type="entry name" value="FAD/NAD-bd_sf"/>
</dbReference>
<keyword evidence="9" id="KW-1185">Reference proteome</keyword>
<evidence type="ECO:0008006" key="10">
    <source>
        <dbReference type="Google" id="ProtNLM"/>
    </source>
</evidence>
<reference evidence="8 9" key="1">
    <citation type="submission" date="2014-10" db="EMBL/GenBank/DDBJ databases">
        <title>Genome sequence of Novosphingobium malaysiense MUSC 273(T).</title>
        <authorList>
            <person name="Lee L.-H."/>
        </authorList>
    </citation>
    <scope>NUCLEOTIDE SEQUENCE [LARGE SCALE GENOMIC DNA]</scope>
    <source>
        <strain evidence="8 9">MUSC 273</strain>
    </source>
</reference>